<evidence type="ECO:0000313" key="1">
    <source>
        <dbReference type="EMBL" id="GBM67118.1"/>
    </source>
</evidence>
<reference evidence="1 2" key="1">
    <citation type="journal article" date="2019" name="Sci. Rep.">
        <title>Orb-weaving spider Araneus ventricosus genome elucidates the spidroin gene catalogue.</title>
        <authorList>
            <person name="Kono N."/>
            <person name="Nakamura H."/>
            <person name="Ohtoshi R."/>
            <person name="Moran D.A.P."/>
            <person name="Shinohara A."/>
            <person name="Yoshida Y."/>
            <person name="Fujiwara M."/>
            <person name="Mori M."/>
            <person name="Tomita M."/>
            <person name="Arakawa K."/>
        </authorList>
    </citation>
    <scope>NUCLEOTIDE SEQUENCE [LARGE SCALE GENOMIC DNA]</scope>
</reference>
<organism evidence="1 2">
    <name type="scientific">Araneus ventricosus</name>
    <name type="common">Orbweaver spider</name>
    <name type="synonym">Epeira ventricosa</name>
    <dbReference type="NCBI Taxonomy" id="182803"/>
    <lineage>
        <taxon>Eukaryota</taxon>
        <taxon>Metazoa</taxon>
        <taxon>Ecdysozoa</taxon>
        <taxon>Arthropoda</taxon>
        <taxon>Chelicerata</taxon>
        <taxon>Arachnida</taxon>
        <taxon>Araneae</taxon>
        <taxon>Araneomorphae</taxon>
        <taxon>Entelegynae</taxon>
        <taxon>Araneoidea</taxon>
        <taxon>Araneidae</taxon>
        <taxon>Araneus</taxon>
    </lineage>
</organism>
<gene>
    <name evidence="1" type="ORF">AVEN_59334_1</name>
</gene>
<dbReference type="AlphaFoldDB" id="A0A4Y2HPA8"/>
<evidence type="ECO:0000313" key="2">
    <source>
        <dbReference type="Proteomes" id="UP000499080"/>
    </source>
</evidence>
<accession>A0A4Y2HPA8</accession>
<name>A0A4Y2HPA8_ARAVE</name>
<dbReference type="EMBL" id="BGPR01002062">
    <property type="protein sequence ID" value="GBM67118.1"/>
    <property type="molecule type" value="Genomic_DNA"/>
</dbReference>
<comment type="caution">
    <text evidence="1">The sequence shown here is derived from an EMBL/GenBank/DDBJ whole genome shotgun (WGS) entry which is preliminary data.</text>
</comment>
<keyword evidence="2" id="KW-1185">Reference proteome</keyword>
<proteinExistence type="predicted"/>
<dbReference type="Proteomes" id="UP000499080">
    <property type="component" value="Unassembled WGS sequence"/>
</dbReference>
<protein>
    <submittedName>
        <fullName evidence="1">Uncharacterized protein</fullName>
    </submittedName>
</protein>
<sequence>MNFLSKYAAFVPVLLPHYVARSLPASGRRREGIKVSPTTLDATYVISERCYNSTYDFRRGVAIEDRSTEGLVDEKVDEKMGKNQVITSSKEVNQLLDSVGKVLNHHQLACM</sequence>